<dbReference type="AlphaFoldDB" id="A0A8H2DQD3"/>
<dbReference type="EMBL" id="SOZJ01000009">
    <property type="protein sequence ID" value="TGJ62721.1"/>
    <property type="molecule type" value="Genomic_DNA"/>
</dbReference>
<sequence length="733" mass="81315">MASQQEASGVLPSQEQDEDKKLLLKVMRYDATLQEGEGVFVHEVGTRKLLKTSTLKDIRNAMLRYDGVKHLKNAKFCFKDGSTCLDDTNLGTYLTCLDEGGTIPLIPSVFLLKNRKFARASASKSDTESLGLKLDLDSSKNEMGLDKAKLPDRIKSSADSNNYTAASGSINHPMELSEHDWDIVIKNNNLLCGHQIIAQSTDTKHLATGIERSMRPAFILKTRVCDHDESAPAISNASSNGKGVHSRIPHFQVRDESYFEVHEAKNSFEKSLVKNSFSQTDAKVAVDGYTWGSAAVGFKSGSTTQDTNADGNEAEEMAVTYNFPRVFLELDNESLELSEACKADLDTIKCVKSLDAFHRKYGHFFATRIELGGRLCSSTKKTAVRGSNSHEKSDTLKIAAAASINVFGGGVSASLSHEQNSNERNANQNASMALAMTWEAKGGNTLLCNNPSQWCLTVADFRNWRIIQQSGMRPLLDVIADIPGHPNINAEFENLDDPSSKPPKRIVKNVNQMKFRLQSTRNDGYLTMDNFLNPQKDSHFLRMIDKIISNHNEQGFNSCQQLQRDHLNHEKSGSRVKMTKLEKLDDKLSVFTARYTHGAPVDELHHGVLYQLLDSHEKQILHGFGVPVESFASSEIYLKSCPVINSEPRTYIKFQTPGSAKKRGKIEAGDIVEMVGYKDGSGGILSKVAGKEKLGYQLLPWTPGNDVLNFKVVEERRSVSKQSVPLCDVWEQN</sequence>
<name>A0A8H2DQD3_ORBOL</name>
<evidence type="ECO:0000313" key="2">
    <source>
        <dbReference type="EMBL" id="TGJ62721.1"/>
    </source>
</evidence>
<dbReference type="Pfam" id="PF22693">
    <property type="entry name" value="MACPF_1"/>
    <property type="match status" value="1"/>
</dbReference>
<accession>A0A8H2DQD3</accession>
<reference evidence="2 3" key="1">
    <citation type="submission" date="2019-03" db="EMBL/GenBank/DDBJ databases">
        <title>Nematode-trapping fungi genome.</title>
        <authorList>
            <person name="Vidal-Diez De Ulzurrun G."/>
        </authorList>
    </citation>
    <scope>NUCLEOTIDE SEQUENCE [LARGE SCALE GENOMIC DNA]</scope>
    <source>
        <strain evidence="2 3">TWF154</strain>
    </source>
</reference>
<feature type="domain" description="MACPF-like" evidence="1">
    <location>
        <begin position="319"/>
        <end position="478"/>
    </location>
</feature>
<dbReference type="InterPro" id="IPR054586">
    <property type="entry name" value="MACPF_1_fungal"/>
</dbReference>
<gene>
    <name evidence="2" type="ORF">EYR41_011908</name>
</gene>
<proteinExistence type="predicted"/>
<comment type="caution">
    <text evidence="2">The sequence shown here is derived from an EMBL/GenBank/DDBJ whole genome shotgun (WGS) entry which is preliminary data.</text>
</comment>
<organism evidence="2 3">
    <name type="scientific">Orbilia oligospora</name>
    <name type="common">Nematode-trapping fungus</name>
    <name type="synonym">Arthrobotrys oligospora</name>
    <dbReference type="NCBI Taxonomy" id="2813651"/>
    <lineage>
        <taxon>Eukaryota</taxon>
        <taxon>Fungi</taxon>
        <taxon>Dikarya</taxon>
        <taxon>Ascomycota</taxon>
        <taxon>Pezizomycotina</taxon>
        <taxon>Orbiliomycetes</taxon>
        <taxon>Orbiliales</taxon>
        <taxon>Orbiliaceae</taxon>
        <taxon>Orbilia</taxon>
    </lineage>
</organism>
<protein>
    <recommendedName>
        <fullName evidence="1">MACPF-like domain-containing protein</fullName>
    </recommendedName>
</protein>
<evidence type="ECO:0000313" key="3">
    <source>
        <dbReference type="Proteomes" id="UP000297595"/>
    </source>
</evidence>
<evidence type="ECO:0000259" key="1">
    <source>
        <dbReference type="Pfam" id="PF22693"/>
    </source>
</evidence>
<dbReference type="Proteomes" id="UP000297595">
    <property type="component" value="Unassembled WGS sequence"/>
</dbReference>